<dbReference type="Proteomes" id="UP000001876">
    <property type="component" value="Unassembled WGS sequence"/>
</dbReference>
<evidence type="ECO:0000259" key="5">
    <source>
        <dbReference type="PROSITE" id="PS00125"/>
    </source>
</evidence>
<dbReference type="InterPro" id="IPR029052">
    <property type="entry name" value="Metallo-depent_PP-like"/>
</dbReference>
<keyword evidence="7" id="KW-1185">Reference proteome</keyword>
<organism evidence="7">
    <name type="scientific">Micromonas pusilla (strain CCMP1545)</name>
    <name type="common">Picoplanktonic green alga</name>
    <dbReference type="NCBI Taxonomy" id="564608"/>
    <lineage>
        <taxon>Eukaryota</taxon>
        <taxon>Viridiplantae</taxon>
        <taxon>Chlorophyta</taxon>
        <taxon>Mamiellophyceae</taxon>
        <taxon>Mamiellales</taxon>
        <taxon>Mamiellaceae</taxon>
        <taxon>Micromonas</taxon>
    </lineage>
</organism>
<protein>
    <recommendedName>
        <fullName evidence="4">Serine/threonine-protein phosphatase</fullName>
        <ecNumber evidence="4">3.1.3.16</ecNumber>
    </recommendedName>
</protein>
<dbReference type="PROSITE" id="PS00125">
    <property type="entry name" value="SER_THR_PHOSPHATASE"/>
    <property type="match status" value="1"/>
</dbReference>
<comment type="catalytic activity">
    <reaction evidence="4">
        <text>O-phospho-L-threonyl-[protein] + H2O = L-threonyl-[protein] + phosphate</text>
        <dbReference type="Rhea" id="RHEA:47004"/>
        <dbReference type="Rhea" id="RHEA-COMP:11060"/>
        <dbReference type="Rhea" id="RHEA-COMP:11605"/>
        <dbReference type="ChEBI" id="CHEBI:15377"/>
        <dbReference type="ChEBI" id="CHEBI:30013"/>
        <dbReference type="ChEBI" id="CHEBI:43474"/>
        <dbReference type="ChEBI" id="CHEBI:61977"/>
        <dbReference type="EC" id="3.1.3.16"/>
    </reaction>
</comment>
<accession>C1MSU4</accession>
<reference evidence="6 7" key="1">
    <citation type="journal article" date="2009" name="Science">
        <title>Green evolution and dynamic adaptations revealed by genomes of the marine picoeukaryotes Micromonas.</title>
        <authorList>
            <person name="Worden A.Z."/>
            <person name="Lee J.H."/>
            <person name="Mock T."/>
            <person name="Rouze P."/>
            <person name="Simmons M.P."/>
            <person name="Aerts A.L."/>
            <person name="Allen A.E."/>
            <person name="Cuvelier M.L."/>
            <person name="Derelle E."/>
            <person name="Everett M.V."/>
            <person name="Foulon E."/>
            <person name="Grimwood J."/>
            <person name="Gundlach H."/>
            <person name="Henrissat B."/>
            <person name="Napoli C."/>
            <person name="McDonald S.M."/>
            <person name="Parker M.S."/>
            <person name="Rombauts S."/>
            <person name="Salamov A."/>
            <person name="Von Dassow P."/>
            <person name="Badger J.H."/>
            <person name="Coutinho P.M."/>
            <person name="Demir E."/>
            <person name="Dubchak I."/>
            <person name="Gentemann C."/>
            <person name="Eikrem W."/>
            <person name="Gready J.E."/>
            <person name="John U."/>
            <person name="Lanier W."/>
            <person name="Lindquist E.A."/>
            <person name="Lucas S."/>
            <person name="Mayer K.F."/>
            <person name="Moreau H."/>
            <person name="Not F."/>
            <person name="Otillar R."/>
            <person name="Panaud O."/>
            <person name="Pangilinan J."/>
            <person name="Paulsen I."/>
            <person name="Piegu B."/>
            <person name="Poliakov A."/>
            <person name="Robbens S."/>
            <person name="Schmutz J."/>
            <person name="Toulza E."/>
            <person name="Wyss T."/>
            <person name="Zelensky A."/>
            <person name="Zhou K."/>
            <person name="Armbrust E.V."/>
            <person name="Bhattacharya D."/>
            <person name="Goodenough U.W."/>
            <person name="Van de Peer Y."/>
            <person name="Grigoriev I.V."/>
        </authorList>
    </citation>
    <scope>NUCLEOTIDE SEQUENCE [LARGE SCALE GENOMIC DNA]</scope>
    <source>
        <strain evidence="6 7">CCMP1545</strain>
    </source>
</reference>
<dbReference type="GO" id="GO:0046872">
    <property type="term" value="F:metal ion binding"/>
    <property type="evidence" value="ECO:0007669"/>
    <property type="project" value="UniProtKB-KW"/>
</dbReference>
<dbReference type="GeneID" id="9684179"/>
<name>C1MSU4_MICPC</name>
<evidence type="ECO:0000256" key="2">
    <source>
        <dbReference type="ARBA" id="ARBA00022723"/>
    </source>
</evidence>
<evidence type="ECO:0000256" key="1">
    <source>
        <dbReference type="ARBA" id="ARBA00001936"/>
    </source>
</evidence>
<dbReference type="PANTHER" id="PTHR45668:SF9">
    <property type="entry name" value="SERINE_THREONINE-PROTEIN PHOSPHATASE 7"/>
    <property type="match status" value="1"/>
</dbReference>
<dbReference type="SUPFAM" id="SSF56300">
    <property type="entry name" value="Metallo-dependent phosphatases"/>
    <property type="match status" value="1"/>
</dbReference>
<gene>
    <name evidence="6" type="ORF">MICPUCDRAFT_3768</name>
</gene>
<comment type="cofactor">
    <cofactor evidence="1">
        <name>Mn(2+)</name>
        <dbReference type="ChEBI" id="CHEBI:29035"/>
    </cofactor>
</comment>
<dbReference type="Pfam" id="PF00149">
    <property type="entry name" value="Metallophos"/>
    <property type="match status" value="1"/>
</dbReference>
<evidence type="ECO:0000256" key="3">
    <source>
        <dbReference type="ARBA" id="ARBA00023211"/>
    </source>
</evidence>
<dbReference type="InterPro" id="IPR006186">
    <property type="entry name" value="Ser/Thr-sp_prot-phosphatase"/>
</dbReference>
<dbReference type="AlphaFoldDB" id="C1MSU4"/>
<keyword evidence="4" id="KW-0378">Hydrolase</keyword>
<dbReference type="RefSeq" id="XP_003058384.1">
    <property type="nucleotide sequence ID" value="XM_003058338.1"/>
</dbReference>
<dbReference type="STRING" id="564608.C1MSU4"/>
<dbReference type="InterPro" id="IPR004843">
    <property type="entry name" value="Calcineurin-like_PHP"/>
</dbReference>
<dbReference type="SMART" id="SM00156">
    <property type="entry name" value="PP2Ac"/>
    <property type="match status" value="1"/>
</dbReference>
<dbReference type="EMBL" id="GG663739">
    <property type="protein sequence ID" value="EEH56839.1"/>
    <property type="molecule type" value="Genomic_DNA"/>
</dbReference>
<dbReference type="eggNOG" id="KOG0376">
    <property type="taxonomic scope" value="Eukaryota"/>
</dbReference>
<dbReference type="PRINTS" id="PR00114">
    <property type="entry name" value="STPHPHTASE"/>
</dbReference>
<evidence type="ECO:0000313" key="7">
    <source>
        <dbReference type="Proteomes" id="UP000001876"/>
    </source>
</evidence>
<dbReference type="KEGG" id="mpp:MICPUCDRAFT_3768"/>
<dbReference type="OMA" id="DPPWEGQ"/>
<comment type="similarity">
    <text evidence="4">Belongs to the PPP phosphatase family.</text>
</comment>
<evidence type="ECO:0000256" key="4">
    <source>
        <dbReference type="RuleBase" id="RU004273"/>
    </source>
</evidence>
<dbReference type="PANTHER" id="PTHR45668">
    <property type="entry name" value="SERINE/THREONINE-PROTEIN PHOSPHATASE 5-RELATED"/>
    <property type="match status" value="1"/>
</dbReference>
<evidence type="ECO:0000313" key="6">
    <source>
        <dbReference type="EMBL" id="EEH56839.1"/>
    </source>
</evidence>
<feature type="non-terminal residue" evidence="6">
    <location>
        <position position="391"/>
    </location>
</feature>
<proteinExistence type="inferred from homology"/>
<feature type="domain" description="Serine/threonine specific protein phosphatases" evidence="5">
    <location>
        <begin position="138"/>
        <end position="143"/>
    </location>
</feature>
<dbReference type="GO" id="GO:0004722">
    <property type="term" value="F:protein serine/threonine phosphatase activity"/>
    <property type="evidence" value="ECO:0007669"/>
    <property type="project" value="UniProtKB-EC"/>
</dbReference>
<dbReference type="Gene3D" id="3.60.21.10">
    <property type="match status" value="1"/>
</dbReference>
<keyword evidence="2" id="KW-0479">Metal-binding</keyword>
<dbReference type="OrthoDB" id="445564at2759"/>
<dbReference type="InterPro" id="IPR051134">
    <property type="entry name" value="PPP_phosphatase"/>
</dbReference>
<keyword evidence="3" id="KW-0464">Manganese</keyword>
<dbReference type="EC" id="3.1.3.16" evidence="4"/>
<sequence>APASWPKDGEITPEWVRRLASSMEANTRDADATPRNLARVCPKDVMAKLFGAALELLREERALVALDPPSRGVRVNVVGDTHGQLHDFLKLLDLAGAPSETNWFVFNGDFVDRGAWGVELFALALAWKVCLPAEVTLLRGNHECEFCTEVYGYKRELLVKYGNKDGRALYRMFLKVAQELPLAARVGAKTLVLHGGLFRAPGGGSGGGGKKKPKPKKNALVLGALDDLASAWKGGPDPDGEGDAAIASDVLWSDPCCDSRGLVGNDNRGIGCLFGADATDAFLRDNGLTLILRSHEGPDAREDRVGMADITSGFAVDHDVEHGKLCTVFSAPDYPQFIEEGERRNHNRASYVVLTGESGFCEPAPVSFTAVKPRPSSEPYYDVTVGGSDEE</sequence>
<feature type="non-terminal residue" evidence="6">
    <location>
        <position position="1"/>
    </location>
</feature>